<evidence type="ECO:0000256" key="6">
    <source>
        <dbReference type="ARBA" id="ARBA00022692"/>
    </source>
</evidence>
<evidence type="ECO:0000256" key="4">
    <source>
        <dbReference type="ARBA" id="ARBA00022475"/>
    </source>
</evidence>
<dbReference type="GO" id="GO:0007517">
    <property type="term" value="P:muscle organ development"/>
    <property type="evidence" value="ECO:0007669"/>
    <property type="project" value="UniProtKB-KW"/>
</dbReference>
<keyword evidence="8 11" id="KW-1133">Transmembrane helix</keyword>
<evidence type="ECO:0000256" key="10">
    <source>
        <dbReference type="ARBA" id="ARBA00023180"/>
    </source>
</evidence>
<proteinExistence type="inferred from homology"/>
<feature type="transmembrane region" description="Helical" evidence="11">
    <location>
        <begin position="7"/>
        <end position="25"/>
    </location>
</feature>
<sequence>MMLDVTRFFAGFSGAVGTLFLLMAFSTDYWQLGTESCDLELPAPADSPKTWLHGGMVTFYHEGLFWRCLFKGSVEEESLWIFLIGGHSTSRKICTHTYLFTTPIPDAAMATYSESAEVYRGLFIVVILLGTSMVMLAGFLSIGASSSARAALYRAAGGLFLTGGLLLLCVLVMHVVWFHGMSTLEQYVVQQGATLCPGFHLSVRYGPSFMMAPVGVFFCLLTGSLHLALARTVEKALIIHEGKCED</sequence>
<evidence type="ECO:0000256" key="7">
    <source>
        <dbReference type="ARBA" id="ARBA00022729"/>
    </source>
</evidence>
<dbReference type="Pfam" id="PF13903">
    <property type="entry name" value="Claudin_2"/>
    <property type="match status" value="1"/>
</dbReference>
<dbReference type="PANTHER" id="PTHR32012">
    <property type="entry name" value="TRANSMEMBRANE PROTEIN 182-RELATED"/>
    <property type="match status" value="1"/>
</dbReference>
<name>A0AAV6FG21_9TELE</name>
<keyword evidence="9 11" id="KW-0472">Membrane</keyword>
<keyword evidence="4" id="KW-1003">Cell membrane</keyword>
<keyword evidence="13" id="KW-1185">Reference proteome</keyword>
<dbReference type="InterPro" id="IPR004031">
    <property type="entry name" value="PMP22/EMP/MP20/Claudin"/>
</dbReference>
<dbReference type="EMBL" id="JADWDJ010000023">
    <property type="protein sequence ID" value="KAG5261638.1"/>
    <property type="molecule type" value="Genomic_DNA"/>
</dbReference>
<organism evidence="12 13">
    <name type="scientific">Alosa alosa</name>
    <name type="common">allis shad</name>
    <dbReference type="NCBI Taxonomy" id="278164"/>
    <lineage>
        <taxon>Eukaryota</taxon>
        <taxon>Metazoa</taxon>
        <taxon>Chordata</taxon>
        <taxon>Craniata</taxon>
        <taxon>Vertebrata</taxon>
        <taxon>Euteleostomi</taxon>
        <taxon>Actinopterygii</taxon>
        <taxon>Neopterygii</taxon>
        <taxon>Teleostei</taxon>
        <taxon>Clupei</taxon>
        <taxon>Clupeiformes</taxon>
        <taxon>Clupeoidei</taxon>
        <taxon>Clupeidae</taxon>
        <taxon>Alosa</taxon>
    </lineage>
</organism>
<feature type="transmembrane region" description="Helical" evidence="11">
    <location>
        <begin position="209"/>
        <end position="229"/>
    </location>
</feature>
<dbReference type="PANTHER" id="PTHR32012:SF0">
    <property type="entry name" value="TRANSMEMBRANE PROTEIN 182"/>
    <property type="match status" value="1"/>
</dbReference>
<gene>
    <name evidence="12" type="ORF">AALO_G00286680</name>
</gene>
<comment type="similarity">
    <text evidence="2">Belongs to the TMEM182 family.</text>
</comment>
<feature type="transmembrane region" description="Helical" evidence="11">
    <location>
        <begin position="152"/>
        <end position="177"/>
    </location>
</feature>
<keyword evidence="6 11" id="KW-0812">Transmembrane</keyword>
<dbReference type="Gene3D" id="1.20.140.150">
    <property type="match status" value="1"/>
</dbReference>
<comment type="caution">
    <text evidence="12">The sequence shown here is derived from an EMBL/GenBank/DDBJ whole genome shotgun (WGS) entry which is preliminary data.</text>
</comment>
<evidence type="ECO:0000256" key="8">
    <source>
        <dbReference type="ARBA" id="ARBA00022989"/>
    </source>
</evidence>
<accession>A0AAV6FG21</accession>
<dbReference type="AlphaFoldDB" id="A0AAV6FG21"/>
<evidence type="ECO:0000256" key="11">
    <source>
        <dbReference type="SAM" id="Phobius"/>
    </source>
</evidence>
<dbReference type="Proteomes" id="UP000823561">
    <property type="component" value="Chromosome 23"/>
</dbReference>
<evidence type="ECO:0000313" key="12">
    <source>
        <dbReference type="EMBL" id="KAG5261638.1"/>
    </source>
</evidence>
<protein>
    <recommendedName>
        <fullName evidence="3">Transmembrane protein 182</fullName>
    </recommendedName>
</protein>
<comment type="subcellular location">
    <subcellularLocation>
        <location evidence="1">Cell membrane</location>
        <topology evidence="1">Multi-pass membrane protein</topology>
    </subcellularLocation>
</comment>
<keyword evidence="10" id="KW-0325">Glycoprotein</keyword>
<dbReference type="InterPro" id="IPR026763">
    <property type="entry name" value="TMEM182"/>
</dbReference>
<evidence type="ECO:0000256" key="9">
    <source>
        <dbReference type="ARBA" id="ARBA00023136"/>
    </source>
</evidence>
<evidence type="ECO:0000256" key="2">
    <source>
        <dbReference type="ARBA" id="ARBA00006418"/>
    </source>
</evidence>
<feature type="transmembrane region" description="Helical" evidence="11">
    <location>
        <begin position="118"/>
        <end position="140"/>
    </location>
</feature>
<evidence type="ECO:0000256" key="5">
    <source>
        <dbReference type="ARBA" id="ARBA00022541"/>
    </source>
</evidence>
<reference evidence="12" key="1">
    <citation type="submission" date="2020-10" db="EMBL/GenBank/DDBJ databases">
        <title>Chromosome-scale genome assembly of the Allis shad, Alosa alosa.</title>
        <authorList>
            <person name="Margot Z."/>
            <person name="Christophe K."/>
            <person name="Cabau C."/>
            <person name="Louis A."/>
            <person name="Berthelot C."/>
            <person name="Parey E."/>
            <person name="Roest Crollius H."/>
            <person name="Montfort J."/>
            <person name="Robinson-Rechavi M."/>
            <person name="Bucao C."/>
            <person name="Bouchez O."/>
            <person name="Gislard M."/>
            <person name="Lluch J."/>
            <person name="Milhes M."/>
            <person name="Lampietro C."/>
            <person name="Lopez Roques C."/>
            <person name="Donnadieu C."/>
            <person name="Braasch I."/>
            <person name="Desvignes T."/>
            <person name="Postlethwait J."/>
            <person name="Bobe J."/>
            <person name="Guiguen Y."/>
        </authorList>
    </citation>
    <scope>NUCLEOTIDE SEQUENCE</scope>
    <source>
        <strain evidence="12">M-15738</strain>
        <tissue evidence="12">Blood</tissue>
    </source>
</reference>
<evidence type="ECO:0000256" key="1">
    <source>
        <dbReference type="ARBA" id="ARBA00004651"/>
    </source>
</evidence>
<evidence type="ECO:0000256" key="3">
    <source>
        <dbReference type="ARBA" id="ARBA00014600"/>
    </source>
</evidence>
<keyword evidence="7" id="KW-0732">Signal</keyword>
<dbReference type="GO" id="GO:0005886">
    <property type="term" value="C:plasma membrane"/>
    <property type="evidence" value="ECO:0007669"/>
    <property type="project" value="UniProtKB-SubCell"/>
</dbReference>
<keyword evidence="5" id="KW-0517">Myogenesis</keyword>
<evidence type="ECO:0000313" key="13">
    <source>
        <dbReference type="Proteomes" id="UP000823561"/>
    </source>
</evidence>